<proteinExistence type="predicted"/>
<dbReference type="PANTHER" id="PTHR12751:SF18">
    <property type="entry name" value="PHOSPHATASE AND ACTIN REGULATOR 1"/>
    <property type="match status" value="1"/>
</dbReference>
<dbReference type="STRING" id="1073089.A0A1L9RIM8"/>
<organism evidence="2 3">
    <name type="scientific">Aspergillus wentii DTO 134E9</name>
    <dbReference type="NCBI Taxonomy" id="1073089"/>
    <lineage>
        <taxon>Eukaryota</taxon>
        <taxon>Fungi</taxon>
        <taxon>Dikarya</taxon>
        <taxon>Ascomycota</taxon>
        <taxon>Pezizomycotina</taxon>
        <taxon>Eurotiomycetes</taxon>
        <taxon>Eurotiomycetidae</taxon>
        <taxon>Eurotiales</taxon>
        <taxon>Aspergillaceae</taxon>
        <taxon>Aspergillus</taxon>
        <taxon>Aspergillus subgen. Cremei</taxon>
    </lineage>
</organism>
<feature type="compositionally biased region" description="Low complexity" evidence="1">
    <location>
        <begin position="31"/>
        <end position="45"/>
    </location>
</feature>
<dbReference type="AlphaFoldDB" id="A0A1L9RIM8"/>
<dbReference type="Proteomes" id="UP000184383">
    <property type="component" value="Unassembled WGS sequence"/>
</dbReference>
<accession>A0A1L9RIM8</accession>
<dbReference type="RefSeq" id="XP_040688451.1">
    <property type="nucleotide sequence ID" value="XM_040828136.1"/>
</dbReference>
<dbReference type="OrthoDB" id="5563016at2759"/>
<feature type="compositionally biased region" description="Polar residues" evidence="1">
    <location>
        <begin position="74"/>
        <end position="91"/>
    </location>
</feature>
<feature type="compositionally biased region" description="Low complexity" evidence="1">
    <location>
        <begin position="130"/>
        <end position="143"/>
    </location>
</feature>
<feature type="compositionally biased region" description="Low complexity" evidence="1">
    <location>
        <begin position="313"/>
        <end position="328"/>
    </location>
</feature>
<feature type="compositionally biased region" description="Basic and acidic residues" evidence="1">
    <location>
        <begin position="246"/>
        <end position="259"/>
    </location>
</feature>
<dbReference type="VEuPathDB" id="FungiDB:ASPWEDRAFT_109980"/>
<feature type="compositionally biased region" description="Polar residues" evidence="1">
    <location>
        <begin position="331"/>
        <end position="341"/>
    </location>
</feature>
<feature type="compositionally biased region" description="Polar residues" evidence="1">
    <location>
        <begin position="7"/>
        <end position="30"/>
    </location>
</feature>
<feature type="compositionally biased region" description="Basic and acidic residues" evidence="1">
    <location>
        <begin position="144"/>
        <end position="159"/>
    </location>
</feature>
<dbReference type="GO" id="GO:0030036">
    <property type="term" value="P:actin cytoskeleton organization"/>
    <property type="evidence" value="ECO:0007669"/>
    <property type="project" value="TreeGrafter"/>
</dbReference>
<sequence>MAALVQTIPQQSGTVSVLQTRPSSSSGTFTSAPQPSQQQNPRNPAMSWNTYNTVGSSGSYRSGHQVVAPYAFTSTPSLSNSVNAQNRQSWSPHLRPEHRTSSAPSVPQESHSTAHVGPNSRSVNHPAAGSVSTSSSDSSLQSHGSKDDTAIPSRLHTEQPLRPLSTANLPSPTPSFMNISSPTVAKPSPDRYRRGNRRSDGAAGAQSPATASTVSGPPRMMDDQSAQSKGLAPRSRPHIRVSSADDTARADKPQAELAKRYRRRSWGTIDNAGLINLQLHLPSSPTPTPGAQDYFDPNTRPRSPPSQKEAPGSIRSTNSSTSSSARESAPTDPTSASNKSVTKSDDSKRTNKPSPLSQPASAETSSPKPAAAAAAAAQPPKESAPSIAPTESLATKRLAEITRNDSKGPGKSRLRRAFSFGSASELLKASQQSSASKREAMALEQARRDMLKEELGPEQAAIAEQQEASGLGESIYSHHQGHFFNRSTDNLSVSSTASSASVMLRKMGKGMKRSTRSLVGLFRPKSVMSSKSTDGVLEPMNPQLSVVNIEADRASVTANADPQDLPHGGTVFPKMEPAADTKGAPGSENADKGQSRKSIVGGDRERAEVLAAVRKGILKKTYSDLGVSSPAAKVAESSDSPHSSAPSTPEDQTRSGNRRGDGVKIAGEDYFSEGRLNGAESKSAPITPQAMAPKSLIFSPRIQFHETWPSGEYDRRGEIATCNRLTPLLAQQIKEELNNFKMEMEVHETSKVYTHFL</sequence>
<feature type="region of interest" description="Disordered" evidence="1">
    <location>
        <begin position="280"/>
        <end position="393"/>
    </location>
</feature>
<dbReference type="EMBL" id="KV878212">
    <property type="protein sequence ID" value="OJJ34775.1"/>
    <property type="molecule type" value="Genomic_DNA"/>
</dbReference>
<feature type="compositionally biased region" description="Polar residues" evidence="1">
    <location>
        <begin position="165"/>
        <end position="183"/>
    </location>
</feature>
<feature type="region of interest" description="Disordered" evidence="1">
    <location>
        <begin position="74"/>
        <end position="259"/>
    </location>
</feature>
<dbReference type="GO" id="GO:0003779">
    <property type="term" value="F:actin binding"/>
    <property type="evidence" value="ECO:0007669"/>
    <property type="project" value="TreeGrafter"/>
</dbReference>
<evidence type="ECO:0008006" key="4">
    <source>
        <dbReference type="Google" id="ProtNLM"/>
    </source>
</evidence>
<reference evidence="3" key="1">
    <citation type="journal article" date="2017" name="Genome Biol.">
        <title>Comparative genomics reveals high biological diversity and specific adaptations in the industrially and medically important fungal genus Aspergillus.</title>
        <authorList>
            <person name="de Vries R.P."/>
            <person name="Riley R."/>
            <person name="Wiebenga A."/>
            <person name="Aguilar-Osorio G."/>
            <person name="Amillis S."/>
            <person name="Uchima C.A."/>
            <person name="Anderluh G."/>
            <person name="Asadollahi M."/>
            <person name="Askin M."/>
            <person name="Barry K."/>
            <person name="Battaglia E."/>
            <person name="Bayram O."/>
            <person name="Benocci T."/>
            <person name="Braus-Stromeyer S.A."/>
            <person name="Caldana C."/>
            <person name="Canovas D."/>
            <person name="Cerqueira G.C."/>
            <person name="Chen F."/>
            <person name="Chen W."/>
            <person name="Choi C."/>
            <person name="Clum A."/>
            <person name="Dos Santos R.A."/>
            <person name="Damasio A.R."/>
            <person name="Diallinas G."/>
            <person name="Emri T."/>
            <person name="Fekete E."/>
            <person name="Flipphi M."/>
            <person name="Freyberg S."/>
            <person name="Gallo A."/>
            <person name="Gournas C."/>
            <person name="Habgood R."/>
            <person name="Hainaut M."/>
            <person name="Harispe M.L."/>
            <person name="Henrissat B."/>
            <person name="Hilden K.S."/>
            <person name="Hope R."/>
            <person name="Hossain A."/>
            <person name="Karabika E."/>
            <person name="Karaffa L."/>
            <person name="Karanyi Z."/>
            <person name="Krasevec N."/>
            <person name="Kuo A."/>
            <person name="Kusch H."/>
            <person name="LaButti K."/>
            <person name="Lagendijk E.L."/>
            <person name="Lapidus A."/>
            <person name="Levasseur A."/>
            <person name="Lindquist E."/>
            <person name="Lipzen A."/>
            <person name="Logrieco A.F."/>
            <person name="MacCabe A."/>
            <person name="Maekelae M.R."/>
            <person name="Malavazi I."/>
            <person name="Melin P."/>
            <person name="Meyer V."/>
            <person name="Mielnichuk N."/>
            <person name="Miskei M."/>
            <person name="Molnar A.P."/>
            <person name="Mule G."/>
            <person name="Ngan C.Y."/>
            <person name="Orejas M."/>
            <person name="Orosz E."/>
            <person name="Ouedraogo J.P."/>
            <person name="Overkamp K.M."/>
            <person name="Park H.-S."/>
            <person name="Perrone G."/>
            <person name="Piumi F."/>
            <person name="Punt P.J."/>
            <person name="Ram A.F."/>
            <person name="Ramon A."/>
            <person name="Rauscher S."/>
            <person name="Record E."/>
            <person name="Riano-Pachon D.M."/>
            <person name="Robert V."/>
            <person name="Roehrig J."/>
            <person name="Ruller R."/>
            <person name="Salamov A."/>
            <person name="Salih N.S."/>
            <person name="Samson R.A."/>
            <person name="Sandor E."/>
            <person name="Sanguinetti M."/>
            <person name="Schuetze T."/>
            <person name="Sepcic K."/>
            <person name="Shelest E."/>
            <person name="Sherlock G."/>
            <person name="Sophianopoulou V."/>
            <person name="Squina F.M."/>
            <person name="Sun H."/>
            <person name="Susca A."/>
            <person name="Todd R.B."/>
            <person name="Tsang A."/>
            <person name="Unkles S.E."/>
            <person name="van de Wiele N."/>
            <person name="van Rossen-Uffink D."/>
            <person name="Oliveira J.V."/>
            <person name="Vesth T.C."/>
            <person name="Visser J."/>
            <person name="Yu J.-H."/>
            <person name="Zhou M."/>
            <person name="Andersen M.R."/>
            <person name="Archer D.B."/>
            <person name="Baker S.E."/>
            <person name="Benoit I."/>
            <person name="Brakhage A.A."/>
            <person name="Braus G.H."/>
            <person name="Fischer R."/>
            <person name="Frisvad J.C."/>
            <person name="Goldman G.H."/>
            <person name="Houbraken J."/>
            <person name="Oakley B."/>
            <person name="Pocsi I."/>
            <person name="Scazzocchio C."/>
            <person name="Seiboth B."/>
            <person name="vanKuyk P.A."/>
            <person name="Wortman J."/>
            <person name="Dyer P.S."/>
            <person name="Grigoriev I.V."/>
        </authorList>
    </citation>
    <scope>NUCLEOTIDE SEQUENCE [LARGE SCALE GENOMIC DNA]</scope>
    <source>
        <strain evidence="3">DTO 134E9</strain>
    </source>
</reference>
<gene>
    <name evidence="2" type="ORF">ASPWEDRAFT_109980</name>
</gene>
<dbReference type="GeneID" id="63743984"/>
<feature type="region of interest" description="Disordered" evidence="1">
    <location>
        <begin position="1"/>
        <end position="50"/>
    </location>
</feature>
<feature type="compositionally biased region" description="Low complexity" evidence="1">
    <location>
        <begin position="637"/>
        <end position="649"/>
    </location>
</feature>
<dbReference type="PANTHER" id="PTHR12751">
    <property type="entry name" value="PHOSPHATASE AND ACTIN REGULATOR PHACTR"/>
    <property type="match status" value="1"/>
</dbReference>
<keyword evidence="3" id="KW-1185">Reference proteome</keyword>
<feature type="compositionally biased region" description="Polar residues" evidence="1">
    <location>
        <begin position="101"/>
        <end position="123"/>
    </location>
</feature>
<name>A0A1L9RIM8_ASPWE</name>
<evidence type="ECO:0000313" key="2">
    <source>
        <dbReference type="EMBL" id="OJJ34775.1"/>
    </source>
</evidence>
<evidence type="ECO:0000256" key="1">
    <source>
        <dbReference type="SAM" id="MobiDB-lite"/>
    </source>
</evidence>
<protein>
    <recommendedName>
        <fullName evidence="4">Protein BNI4</fullName>
    </recommendedName>
</protein>
<feature type="compositionally biased region" description="Basic and acidic residues" evidence="1">
    <location>
        <begin position="188"/>
        <end position="200"/>
    </location>
</feature>
<feature type="compositionally biased region" description="Low complexity" evidence="1">
    <location>
        <begin position="359"/>
        <end position="386"/>
    </location>
</feature>
<evidence type="ECO:0000313" key="3">
    <source>
        <dbReference type="Proteomes" id="UP000184383"/>
    </source>
</evidence>
<feature type="region of interest" description="Disordered" evidence="1">
    <location>
        <begin position="558"/>
        <end position="602"/>
    </location>
</feature>
<feature type="region of interest" description="Disordered" evidence="1">
    <location>
        <begin position="628"/>
        <end position="664"/>
    </location>
</feature>